<keyword evidence="1" id="KW-0812">Transmembrane</keyword>
<evidence type="ECO:0000256" key="1">
    <source>
        <dbReference type="SAM" id="Phobius"/>
    </source>
</evidence>
<keyword evidence="1" id="KW-1133">Transmembrane helix</keyword>
<gene>
    <name evidence="2" type="ORF">Plec18167_006620</name>
</gene>
<protein>
    <submittedName>
        <fullName evidence="2">Uncharacterized protein</fullName>
    </submittedName>
</protein>
<dbReference type="Proteomes" id="UP001583193">
    <property type="component" value="Unassembled WGS sequence"/>
</dbReference>
<reference evidence="2 3" key="1">
    <citation type="journal article" date="2024" name="IMA Fungus">
        <title>IMA Genome - F19 : A genome assembly and annotation guide to empower mycologists, including annotated draft genome sequences of Ceratocystis pirilliformis, Diaporthe australafricana, Fusarium ophioides, Paecilomyces lecythidis, and Sporothrix stenoceras.</title>
        <authorList>
            <person name="Aylward J."/>
            <person name="Wilson A.M."/>
            <person name="Visagie C.M."/>
            <person name="Spraker J."/>
            <person name="Barnes I."/>
            <person name="Buitendag C."/>
            <person name="Ceriani C."/>
            <person name="Del Mar Angel L."/>
            <person name="du Plessis D."/>
            <person name="Fuchs T."/>
            <person name="Gasser K."/>
            <person name="Kramer D."/>
            <person name="Li W."/>
            <person name="Munsamy K."/>
            <person name="Piso A."/>
            <person name="Price J.L."/>
            <person name="Sonnekus B."/>
            <person name="Thomas C."/>
            <person name="van der Nest A."/>
            <person name="van Dijk A."/>
            <person name="van Heerden A."/>
            <person name="van Vuuren N."/>
            <person name="Yilmaz N."/>
            <person name="Duong T.A."/>
            <person name="van der Merwe N.A."/>
            <person name="Wingfield M.J."/>
            <person name="Wingfield B.D."/>
        </authorList>
    </citation>
    <scope>NUCLEOTIDE SEQUENCE [LARGE SCALE GENOMIC DNA]</scope>
    <source>
        <strain evidence="2 3">CMW 18167</strain>
    </source>
</reference>
<organism evidence="2 3">
    <name type="scientific">Paecilomyces lecythidis</name>
    <dbReference type="NCBI Taxonomy" id="3004212"/>
    <lineage>
        <taxon>Eukaryota</taxon>
        <taxon>Fungi</taxon>
        <taxon>Dikarya</taxon>
        <taxon>Ascomycota</taxon>
        <taxon>Pezizomycotina</taxon>
        <taxon>Eurotiomycetes</taxon>
        <taxon>Eurotiomycetidae</taxon>
        <taxon>Eurotiales</taxon>
        <taxon>Thermoascaceae</taxon>
        <taxon>Paecilomyces</taxon>
    </lineage>
</organism>
<comment type="caution">
    <text evidence="2">The sequence shown here is derived from an EMBL/GenBank/DDBJ whole genome shotgun (WGS) entry which is preliminary data.</text>
</comment>
<evidence type="ECO:0000313" key="3">
    <source>
        <dbReference type="Proteomes" id="UP001583193"/>
    </source>
</evidence>
<dbReference type="EMBL" id="JAVDPF010000024">
    <property type="protein sequence ID" value="KAL1872502.1"/>
    <property type="molecule type" value="Genomic_DNA"/>
</dbReference>
<accession>A0ABR3XA00</accession>
<evidence type="ECO:0000313" key="2">
    <source>
        <dbReference type="EMBL" id="KAL1872502.1"/>
    </source>
</evidence>
<proteinExistence type="predicted"/>
<keyword evidence="3" id="KW-1185">Reference proteome</keyword>
<keyword evidence="1" id="KW-0472">Membrane</keyword>
<sequence length="79" mass="9222">MAGAQVFKTKDAPRYVSGTIACSAIVILLWRFWYMWENRRRDGLIAESGLTKDEQEQKGKELGEQDITDLQNPYFRYSM</sequence>
<name>A0ABR3XA00_9EURO</name>
<feature type="transmembrane region" description="Helical" evidence="1">
    <location>
        <begin position="15"/>
        <end position="34"/>
    </location>
</feature>